<organism evidence="1 2">
    <name type="scientific">Panagrolaimus sp. PS1159</name>
    <dbReference type="NCBI Taxonomy" id="55785"/>
    <lineage>
        <taxon>Eukaryota</taxon>
        <taxon>Metazoa</taxon>
        <taxon>Ecdysozoa</taxon>
        <taxon>Nematoda</taxon>
        <taxon>Chromadorea</taxon>
        <taxon>Rhabditida</taxon>
        <taxon>Tylenchina</taxon>
        <taxon>Panagrolaimomorpha</taxon>
        <taxon>Panagrolaimoidea</taxon>
        <taxon>Panagrolaimidae</taxon>
        <taxon>Panagrolaimus</taxon>
    </lineage>
</organism>
<reference evidence="2" key="1">
    <citation type="submission" date="2022-11" db="UniProtKB">
        <authorList>
            <consortium name="WormBaseParasite"/>
        </authorList>
    </citation>
    <scope>IDENTIFICATION</scope>
</reference>
<sequence length="641" mass="72227">MEQQESSTINHLQQQEQLQQQQYQEQQQEESNNNNTKVISELSENEIGMSLIASTRQYSFGMGKDLKPNSRLWVATIEDPKVVHLYFLEESSDEKDTFFCGNCKLHNNITICEILHPDGGATELWEDTTHLPSCLRQKIDVEKYLQSFEKPIVAVEPKQKVSSAKQKRTRSRAVDEEEEEYYIPKPSSTRGYPRSRTDYTPTSRSCLPLYSTPPPTTKTTTPKSATEKYRGRKPNISAMSIIPKTHYKVKNAPNGIVNKGTKLFIFTDPVKNLGNEFSYGVAFEGGVLFYCDNCSYLTREQQKRKAFYKVIDGKIVIHEGNHYAACRPSQLRHIFNAEEENESGNNEESESNNLESDNVYDSHTPETRIEYDSTAAPSADISEPPRKVQKQQTRTIQTHAESTAAAAASTFRPFFITPDIAAPPQPLRRTSAASENAPISTSSNYIQQQTIVPIIPTRSLPPIPTQFQPHILLQTQTILYNVPSSAQMREIASKFDYEFSFKGYQFWSSTLESISEIKGTSKPIKTRSISSFDEFASLSLFLTGSEEYGKHIQKGIKESFFNAYYTDNGFTLPADISGHTLVTNALTDVHFSILSKMINCSIAIFNGKNIEIFGLTDDEAAPVMLLKKSNDKFEPILGISS</sequence>
<protein>
    <submittedName>
        <fullName evidence="2">Uncharacterized protein</fullName>
    </submittedName>
</protein>
<dbReference type="WBParaSite" id="PS1159_v2.g21615.t1">
    <property type="protein sequence ID" value="PS1159_v2.g21615.t1"/>
    <property type="gene ID" value="PS1159_v2.g21615"/>
</dbReference>
<name>A0AC35FXX9_9BILA</name>
<evidence type="ECO:0000313" key="1">
    <source>
        <dbReference type="Proteomes" id="UP000887580"/>
    </source>
</evidence>
<proteinExistence type="predicted"/>
<evidence type="ECO:0000313" key="2">
    <source>
        <dbReference type="WBParaSite" id="PS1159_v2.g21615.t1"/>
    </source>
</evidence>
<accession>A0AC35FXX9</accession>
<dbReference type="Proteomes" id="UP000887580">
    <property type="component" value="Unplaced"/>
</dbReference>